<proteinExistence type="predicted"/>
<dbReference type="AlphaFoldDB" id="A0A1V9XMQ3"/>
<protein>
    <submittedName>
        <fullName evidence="2">Uncharacterized protein</fullName>
    </submittedName>
</protein>
<feature type="region of interest" description="Disordered" evidence="1">
    <location>
        <begin position="29"/>
        <end position="51"/>
    </location>
</feature>
<reference evidence="2 3" key="1">
    <citation type="journal article" date="2017" name="Gigascience">
        <title>Draft genome of the honey bee ectoparasitic mite, Tropilaelaps mercedesae, is shaped by the parasitic life history.</title>
        <authorList>
            <person name="Dong X."/>
            <person name="Armstrong S.D."/>
            <person name="Xia D."/>
            <person name="Makepeace B.L."/>
            <person name="Darby A.C."/>
            <person name="Kadowaki T."/>
        </authorList>
    </citation>
    <scope>NUCLEOTIDE SEQUENCE [LARGE SCALE GENOMIC DNA]</scope>
    <source>
        <strain evidence="2">Wuxi-XJTLU</strain>
    </source>
</reference>
<sequence>MSSSVQNVRIEVALLGVHCVPRSFALMHRRRPKLRDDSPSTSVTCGQSRSG</sequence>
<feature type="compositionally biased region" description="Polar residues" evidence="1">
    <location>
        <begin position="39"/>
        <end position="51"/>
    </location>
</feature>
<name>A0A1V9XMQ3_9ACAR</name>
<evidence type="ECO:0000313" key="2">
    <source>
        <dbReference type="EMBL" id="OQR74693.1"/>
    </source>
</evidence>
<evidence type="ECO:0000256" key="1">
    <source>
        <dbReference type="SAM" id="MobiDB-lite"/>
    </source>
</evidence>
<evidence type="ECO:0000313" key="3">
    <source>
        <dbReference type="Proteomes" id="UP000192247"/>
    </source>
</evidence>
<gene>
    <name evidence="2" type="ORF">BIW11_08898</name>
</gene>
<comment type="caution">
    <text evidence="2">The sequence shown here is derived from an EMBL/GenBank/DDBJ whole genome shotgun (WGS) entry which is preliminary data.</text>
</comment>
<accession>A0A1V9XMQ3</accession>
<dbReference type="InParanoid" id="A0A1V9XMQ3"/>
<organism evidence="2 3">
    <name type="scientific">Tropilaelaps mercedesae</name>
    <dbReference type="NCBI Taxonomy" id="418985"/>
    <lineage>
        <taxon>Eukaryota</taxon>
        <taxon>Metazoa</taxon>
        <taxon>Ecdysozoa</taxon>
        <taxon>Arthropoda</taxon>
        <taxon>Chelicerata</taxon>
        <taxon>Arachnida</taxon>
        <taxon>Acari</taxon>
        <taxon>Parasitiformes</taxon>
        <taxon>Mesostigmata</taxon>
        <taxon>Gamasina</taxon>
        <taxon>Dermanyssoidea</taxon>
        <taxon>Laelapidae</taxon>
        <taxon>Tropilaelaps</taxon>
    </lineage>
</organism>
<dbReference type="Proteomes" id="UP000192247">
    <property type="component" value="Unassembled WGS sequence"/>
</dbReference>
<keyword evidence="3" id="KW-1185">Reference proteome</keyword>
<dbReference type="EMBL" id="MNPL01007555">
    <property type="protein sequence ID" value="OQR74693.1"/>
    <property type="molecule type" value="Genomic_DNA"/>
</dbReference>